<dbReference type="InterPro" id="IPR014756">
    <property type="entry name" value="Ig_E-set"/>
</dbReference>
<feature type="signal peptide" evidence="2">
    <location>
        <begin position="1"/>
        <end position="17"/>
    </location>
</feature>
<dbReference type="AlphaFoldDB" id="A0A5N7AB83"/>
<protein>
    <recommendedName>
        <fullName evidence="3">F5/8 type C domain-containing protein</fullName>
    </recommendedName>
</protein>
<dbReference type="InterPro" id="IPR006652">
    <property type="entry name" value="Kelch_1"/>
</dbReference>
<gene>
    <name evidence="4" type="ORF">BDV27DRAFT_155362</name>
</gene>
<feature type="domain" description="F5/8 type C" evidence="3">
    <location>
        <begin position="47"/>
        <end position="202"/>
    </location>
</feature>
<dbReference type="InterPro" id="IPR015202">
    <property type="entry name" value="GO-like_E_set"/>
</dbReference>
<evidence type="ECO:0000256" key="1">
    <source>
        <dbReference type="ARBA" id="ARBA00022729"/>
    </source>
</evidence>
<dbReference type="InterPro" id="IPR000421">
    <property type="entry name" value="FA58C"/>
</dbReference>
<dbReference type="InterPro" id="IPR037293">
    <property type="entry name" value="Gal_Oxidase_central_sf"/>
</dbReference>
<dbReference type="InterPro" id="IPR013783">
    <property type="entry name" value="Ig-like_fold"/>
</dbReference>
<dbReference type="RefSeq" id="XP_031930066.1">
    <property type="nucleotide sequence ID" value="XM_032072120.1"/>
</dbReference>
<evidence type="ECO:0000259" key="3">
    <source>
        <dbReference type="PROSITE" id="PS50022"/>
    </source>
</evidence>
<dbReference type="Pfam" id="PF09118">
    <property type="entry name" value="GO-like_E_set"/>
    <property type="match status" value="1"/>
</dbReference>
<dbReference type="InterPro" id="IPR011043">
    <property type="entry name" value="Gal_Oxase/kelch_b-propeller"/>
</dbReference>
<dbReference type="OrthoDB" id="2019572at2759"/>
<dbReference type="InterPro" id="IPR008979">
    <property type="entry name" value="Galactose-bd-like_sf"/>
</dbReference>
<evidence type="ECO:0000313" key="4">
    <source>
        <dbReference type="EMBL" id="KAE8366985.1"/>
    </source>
</evidence>
<organism evidence="4 5">
    <name type="scientific">Aspergillus caelatus</name>
    <dbReference type="NCBI Taxonomy" id="61420"/>
    <lineage>
        <taxon>Eukaryota</taxon>
        <taxon>Fungi</taxon>
        <taxon>Dikarya</taxon>
        <taxon>Ascomycota</taxon>
        <taxon>Pezizomycotina</taxon>
        <taxon>Eurotiomycetes</taxon>
        <taxon>Eurotiomycetidae</taxon>
        <taxon>Eurotiales</taxon>
        <taxon>Aspergillaceae</taxon>
        <taxon>Aspergillus</taxon>
        <taxon>Aspergillus subgen. Circumdati</taxon>
    </lineage>
</organism>
<dbReference type="SUPFAM" id="SSF50965">
    <property type="entry name" value="Galactose oxidase, central domain"/>
    <property type="match status" value="1"/>
</dbReference>
<evidence type="ECO:0000313" key="5">
    <source>
        <dbReference type="Proteomes" id="UP000326268"/>
    </source>
</evidence>
<dbReference type="CDD" id="cd02851">
    <property type="entry name" value="E_set_GO_C"/>
    <property type="match status" value="1"/>
</dbReference>
<dbReference type="Gene3D" id="2.130.10.80">
    <property type="entry name" value="Galactose oxidase/kelch, beta-propeller"/>
    <property type="match status" value="1"/>
</dbReference>
<dbReference type="PANTHER" id="PTHR32208:SF68">
    <property type="entry name" value="GALACTOSE OXIDASE"/>
    <property type="match status" value="1"/>
</dbReference>
<dbReference type="Pfam" id="PF00754">
    <property type="entry name" value="F5_F8_type_C"/>
    <property type="match status" value="1"/>
</dbReference>
<evidence type="ECO:0000256" key="2">
    <source>
        <dbReference type="SAM" id="SignalP"/>
    </source>
</evidence>
<dbReference type="Pfam" id="PF07250">
    <property type="entry name" value="Glyoxal_oxid_N"/>
    <property type="match status" value="1"/>
</dbReference>
<accession>A0A5N7AB83</accession>
<name>A0A5N7AB83_9EURO</name>
<feature type="chain" id="PRO_5024915061" description="F5/8 type C domain-containing protein" evidence="2">
    <location>
        <begin position="18"/>
        <end position="715"/>
    </location>
</feature>
<dbReference type="EMBL" id="ML737604">
    <property type="protein sequence ID" value="KAE8366985.1"/>
    <property type="molecule type" value="Genomic_DNA"/>
</dbReference>
<sequence length="715" mass="76599">MGLKWTSVLLLVGLSKAEKSVVHGSLISAVAQGVSLGIEGSGAPVDTGGENTGLYQSPPYNSVRIDRSSWIATCDSEQVGHECINAIDGDNTTYWHSGDDTNGIASLPHNITINLGTVQNVSGIAMWPRAVEDGWIGTHDVSLSTDGVTWGDPVAHGAWWPDSTVKLAVFEPKAVQYVRLIARSSSNGDNATSIADLQIWSANSIPTAPQGKRLSEVGAWGPTIDFPLVPASAAIEPSSGKVLVWSSYRKNQYGGTSGGLTQTATWDPNTGVVSRREVSDTEHDMFCSGISMDVNGRVIVTGGNDDTMTSIYDSFSDSWIPGAPMNIERGYQASTILSDGNMFVLGGSWNGPQLQNKNSEVYNVTADTWTQLPNAGSQPMLTHDNLGPYHADNHGWIFGWKNLSIFHAGPSQAMHWYFAQGEGNVTDAGNRSTDYDQMSGNAVMFDATGGRILTFGGSPNYEDSDATKNATLITIGDPNTPPVTVKAGGDMGYARTFHTSVVLPDGSVFITGGQAHGLPFNEDTAQLTPERYIPGEDRFVEHFPNNIVRVYHSWSLLLPDATVINGGGGLCANCSANHYDAQIYTPPYLFDADGNRAPRPHIETVAPASLRYGGQITITADSPISNASLIRYGTTTHTVNTDQRRIELVLQDAGTNMYTADIPNDPGVALPGYYMLFVMNANGVPSVSKNVQITLNRRFGDYVEDSRSGQGVFVG</sequence>
<dbReference type="Proteomes" id="UP000326268">
    <property type="component" value="Unassembled WGS sequence"/>
</dbReference>
<dbReference type="PROSITE" id="PS50022">
    <property type="entry name" value="FA58C_3"/>
    <property type="match status" value="1"/>
</dbReference>
<dbReference type="Gene3D" id="2.60.40.10">
    <property type="entry name" value="Immunoglobulins"/>
    <property type="match status" value="1"/>
</dbReference>
<proteinExistence type="predicted"/>
<dbReference type="SUPFAM" id="SSF49785">
    <property type="entry name" value="Galactose-binding domain-like"/>
    <property type="match status" value="1"/>
</dbReference>
<dbReference type="Gene3D" id="2.60.120.260">
    <property type="entry name" value="Galactose-binding domain-like"/>
    <property type="match status" value="1"/>
</dbReference>
<dbReference type="GeneID" id="43656566"/>
<dbReference type="UniPathway" id="UPA00280"/>
<reference evidence="4 5" key="1">
    <citation type="submission" date="2019-04" db="EMBL/GenBank/DDBJ databases">
        <title>Friends and foes A comparative genomics studyof 23 Aspergillus species from section Flavi.</title>
        <authorList>
            <consortium name="DOE Joint Genome Institute"/>
            <person name="Kjaerbolling I."/>
            <person name="Vesth T."/>
            <person name="Frisvad J.C."/>
            <person name="Nybo J.L."/>
            <person name="Theobald S."/>
            <person name="Kildgaard S."/>
            <person name="Isbrandt T."/>
            <person name="Kuo A."/>
            <person name="Sato A."/>
            <person name="Lyhne E.K."/>
            <person name="Kogle M.E."/>
            <person name="Wiebenga A."/>
            <person name="Kun R.S."/>
            <person name="Lubbers R.J."/>
            <person name="Makela M.R."/>
            <person name="Barry K."/>
            <person name="Chovatia M."/>
            <person name="Clum A."/>
            <person name="Daum C."/>
            <person name="Haridas S."/>
            <person name="He G."/>
            <person name="LaButti K."/>
            <person name="Lipzen A."/>
            <person name="Mondo S."/>
            <person name="Riley R."/>
            <person name="Salamov A."/>
            <person name="Simmons B.A."/>
            <person name="Magnuson J.K."/>
            <person name="Henrissat B."/>
            <person name="Mortensen U.H."/>
            <person name="Larsen T.O."/>
            <person name="Devries R.P."/>
            <person name="Grigoriev I.V."/>
            <person name="Machida M."/>
            <person name="Baker S.E."/>
            <person name="Andersen M.R."/>
        </authorList>
    </citation>
    <scope>NUCLEOTIDE SEQUENCE [LARGE SCALE GENOMIC DNA]</scope>
    <source>
        <strain evidence="4 5">CBS 763.97</strain>
    </source>
</reference>
<dbReference type="SMART" id="SM00612">
    <property type="entry name" value="Kelch"/>
    <property type="match status" value="2"/>
</dbReference>
<keyword evidence="5" id="KW-1185">Reference proteome</keyword>
<keyword evidence="1 2" id="KW-0732">Signal</keyword>
<dbReference type="SUPFAM" id="SSF81296">
    <property type="entry name" value="E set domains"/>
    <property type="match status" value="1"/>
</dbReference>
<dbReference type="InterPro" id="IPR009880">
    <property type="entry name" value="Glyoxal_oxidase_N"/>
</dbReference>
<dbReference type="PANTHER" id="PTHR32208">
    <property type="entry name" value="SECRETED PROTEIN-RELATED"/>
    <property type="match status" value="1"/>
</dbReference>